<feature type="compositionally biased region" description="Basic and acidic residues" evidence="1">
    <location>
        <begin position="1086"/>
        <end position="1103"/>
    </location>
</feature>
<dbReference type="InterPro" id="IPR056583">
    <property type="entry name" value="EDRF1_TPR"/>
</dbReference>
<reference evidence="4" key="3">
    <citation type="submission" date="2015-02" db="UniProtKB">
        <authorList>
            <consortium name="EnsemblProtists"/>
        </authorList>
    </citation>
    <scope>IDENTIFICATION</scope>
    <source>
        <strain evidence="4">DAOM BR144</strain>
    </source>
</reference>
<organism evidence="4 5">
    <name type="scientific">Globisporangium ultimum (strain ATCC 200006 / CBS 805.95 / DAOM BR144)</name>
    <name type="common">Pythium ultimum</name>
    <dbReference type="NCBI Taxonomy" id="431595"/>
    <lineage>
        <taxon>Eukaryota</taxon>
        <taxon>Sar</taxon>
        <taxon>Stramenopiles</taxon>
        <taxon>Oomycota</taxon>
        <taxon>Peronosporomycetes</taxon>
        <taxon>Pythiales</taxon>
        <taxon>Pythiaceae</taxon>
        <taxon>Globisporangium</taxon>
    </lineage>
</organism>
<evidence type="ECO:0000259" key="3">
    <source>
        <dbReference type="Pfam" id="PF23788"/>
    </source>
</evidence>
<sequence>MSTHQNGGAPRPLAVQTAAEADGAELAALTSFDLPASPVRSPVGSESGMSVWVEETTTGEQRVHVTLLTDASVPPPPPDTASSASSHTSAALGSTSQNASLASLSAASSFDASAHSNEMLDFPLVLVESRSAPNMRPGRRSGVSNVSSAIVPFQKLQMDTNLNQTLLPYRSGDAPSGSSTPPNAEAASPASRVKTGKPFAWEVETNAMMANDFMNALRLGDLNRPQEPQLSVRLRGSRVELASASEEDDVDFMGPAENIKRLFKLPYSQARVSLAVHRVGNTLVVDGELDDSDLPAGFEDFPLETMKLQPAQSNEHSTQQSLLYEKFIYESAVQGRLTAHESTVSDEAVEGDGSLSFQQQLQSTKSKSSNRKKNSKKAKKKSSIAGAQANSIVTQAAGETDNFDAHLEAGFPPSGLITAWLDLTGDLSSSDSFETTYYWHTKQKMAQEKRGVFHILQHPIWAHDVFILGSQVLLFSNKEHPTVSLKLHDMDQDLSLITVLDYYLDNVIANIPELAICMHSKGLVRGYKLVETRQIPYMSGTGRPLFDIQDVSMNASMLLKFLQENCSRPNGTYWLYRKEGENSLRLYDVNVLSQGKQLKWKYMMAMLCYRFASRASRLMYSLASDAPRLQHQLQQRQRELLSTCMKLLTEISQAGGSAHSSICSSVSEQLADTYLRECDDQVKSYKDVYARGEKENKDADLKLVIESLEKAKEYLLESIRSFEECMIPEDDDATTSLRHEEGLDVVTEDNIDIQQDDTDEMDSFMDEERMRLQLKFSSTCLQMGHVYAKNERWIDAIGSILDSCKFLRQSAIPEEIVPLPLLSSDSHQIDDLLDKLDFEGVGGARLDSGGMIICSRGTELRCRLLELVGDMATQHPVEVTRALLRLYRIISGEEKDQLLEITEPEQRTRWMEQFQQSGKESNNSNEQHRDLLALSFHAYLRALSPCVDSELYFLLMKKLGNASNELGKYFLGSQHDMMEAFRWFERGCKIFNEIEDGINVALLCANLAHLHKILAQGKPPEEREAHYHSAIQLCNDALQHLKQNKAELELHRKVKGELALTYLVWAVSMANDFSIDCESGPLSTSQHDESEATLRDQRKQRENDVHKTFNKSLSLYAELEDPKQVASTHYQMASFHNRTISRELQEEQQTVKNDGVTEKSHFSATLKNRMEIARRHYEKALAYFGKVEVGKTFVLIHQELADLYAVGGRAEDMEHALLIMLNTYDAFNNASSMSFNSVQERDAMKSLAGEVVAKVKLILHQLIRWSNNASSAHAGAPTTKAKKLEMFKKMYKEVIYYDGHNAGSIVPMLGTLRAMYLL</sequence>
<protein>
    <submittedName>
        <fullName evidence="4">Uncharacterized protein</fullName>
    </submittedName>
</protein>
<feature type="region of interest" description="Disordered" evidence="1">
    <location>
        <begin position="1080"/>
        <end position="1103"/>
    </location>
</feature>
<dbReference type="Pfam" id="PF23723">
    <property type="entry name" value="TPR_EDRF1"/>
    <property type="match status" value="1"/>
</dbReference>
<dbReference type="InterPro" id="IPR056582">
    <property type="entry name" value="EDRF1_N"/>
</dbReference>
<dbReference type="STRING" id="431595.K3WDG7"/>
<evidence type="ECO:0000256" key="1">
    <source>
        <dbReference type="SAM" id="MobiDB-lite"/>
    </source>
</evidence>
<reference evidence="5" key="2">
    <citation type="submission" date="2010-04" db="EMBL/GenBank/DDBJ databases">
        <authorList>
            <person name="Buell R."/>
            <person name="Hamilton J."/>
            <person name="Hostetler J."/>
        </authorList>
    </citation>
    <scope>NUCLEOTIDE SEQUENCE [LARGE SCALE GENOMIC DNA]</scope>
    <source>
        <strain evidence="5">DAOM:BR144</strain>
    </source>
</reference>
<proteinExistence type="predicted"/>
<dbReference type="eggNOG" id="ENOG502QTNC">
    <property type="taxonomic scope" value="Eukaryota"/>
</dbReference>
<dbReference type="EMBL" id="GL376628">
    <property type="status" value="NOT_ANNOTATED_CDS"/>
    <property type="molecule type" value="Genomic_DNA"/>
</dbReference>
<dbReference type="GO" id="GO:0045893">
    <property type="term" value="P:positive regulation of DNA-templated transcription"/>
    <property type="evidence" value="ECO:0007669"/>
    <property type="project" value="TreeGrafter"/>
</dbReference>
<accession>K3WDG7</accession>
<evidence type="ECO:0000313" key="5">
    <source>
        <dbReference type="Proteomes" id="UP000019132"/>
    </source>
</evidence>
<dbReference type="EnsemblProtists" id="PYU1_T003008">
    <property type="protein sequence ID" value="PYU1_T003008"/>
    <property type="gene ID" value="PYU1_G003005"/>
</dbReference>
<name>K3WDG7_GLOUD</name>
<evidence type="ECO:0000259" key="2">
    <source>
        <dbReference type="Pfam" id="PF23723"/>
    </source>
</evidence>
<feature type="compositionally biased region" description="Low complexity" evidence="1">
    <location>
        <begin position="80"/>
        <end position="92"/>
    </location>
</feature>
<dbReference type="PANTHER" id="PTHR15000">
    <property type="entry name" value="ERYTHROID DIFFERENTIATION-RELATED FACTOR 1"/>
    <property type="match status" value="1"/>
</dbReference>
<feature type="region of interest" description="Disordered" evidence="1">
    <location>
        <begin position="344"/>
        <end position="386"/>
    </location>
</feature>
<feature type="compositionally biased region" description="Basic residues" evidence="1">
    <location>
        <begin position="368"/>
        <end position="382"/>
    </location>
</feature>
<evidence type="ECO:0000313" key="4">
    <source>
        <dbReference type="EnsemblProtists" id="PYU1_T003008"/>
    </source>
</evidence>
<feature type="domain" description="EDRF1 TPR repeats region" evidence="2">
    <location>
        <begin position="977"/>
        <end position="1189"/>
    </location>
</feature>
<feature type="region of interest" description="Disordered" evidence="1">
    <location>
        <begin position="69"/>
        <end position="92"/>
    </location>
</feature>
<reference evidence="5" key="1">
    <citation type="journal article" date="2010" name="Genome Biol.">
        <title>Genome sequence of the necrotrophic plant pathogen Pythium ultimum reveals original pathogenicity mechanisms and effector repertoire.</title>
        <authorList>
            <person name="Levesque C.A."/>
            <person name="Brouwer H."/>
            <person name="Cano L."/>
            <person name="Hamilton J.P."/>
            <person name="Holt C."/>
            <person name="Huitema E."/>
            <person name="Raffaele S."/>
            <person name="Robideau G.P."/>
            <person name="Thines M."/>
            <person name="Win J."/>
            <person name="Zerillo M.M."/>
            <person name="Beakes G.W."/>
            <person name="Boore J.L."/>
            <person name="Busam D."/>
            <person name="Dumas B."/>
            <person name="Ferriera S."/>
            <person name="Fuerstenberg S.I."/>
            <person name="Gachon C.M."/>
            <person name="Gaulin E."/>
            <person name="Govers F."/>
            <person name="Grenville-Briggs L."/>
            <person name="Horner N."/>
            <person name="Hostetler J."/>
            <person name="Jiang R.H."/>
            <person name="Johnson J."/>
            <person name="Krajaejun T."/>
            <person name="Lin H."/>
            <person name="Meijer H.J."/>
            <person name="Moore B."/>
            <person name="Morris P."/>
            <person name="Phuntmart V."/>
            <person name="Puiu D."/>
            <person name="Shetty J."/>
            <person name="Stajich J.E."/>
            <person name="Tripathy S."/>
            <person name="Wawra S."/>
            <person name="van West P."/>
            <person name="Whitty B.R."/>
            <person name="Coutinho P.M."/>
            <person name="Henrissat B."/>
            <person name="Martin F."/>
            <person name="Thomas P.D."/>
            <person name="Tyler B.M."/>
            <person name="De Vries R.P."/>
            <person name="Kamoun S."/>
            <person name="Yandell M."/>
            <person name="Tisserat N."/>
            <person name="Buell C.R."/>
        </authorList>
    </citation>
    <scope>NUCLEOTIDE SEQUENCE</scope>
    <source>
        <strain evidence="5">DAOM:BR144</strain>
    </source>
</reference>
<feature type="region of interest" description="Disordered" evidence="1">
    <location>
        <begin position="169"/>
        <end position="191"/>
    </location>
</feature>
<dbReference type="VEuPathDB" id="FungiDB:PYU1_G003005"/>
<feature type="domain" description="EDRF1 N-terminal" evidence="3">
    <location>
        <begin position="248"/>
        <end position="699"/>
    </location>
</feature>
<dbReference type="InParanoid" id="K3WDG7"/>
<keyword evidence="5" id="KW-1185">Reference proteome</keyword>
<dbReference type="HOGENOM" id="CLU_005629_0_0_1"/>
<dbReference type="OMA" id="QGSQLKW"/>
<dbReference type="Proteomes" id="UP000019132">
    <property type="component" value="Unassembled WGS sequence"/>
</dbReference>
<dbReference type="PANTHER" id="PTHR15000:SF1">
    <property type="entry name" value="ERYTHROID DIFFERENTIATION-RELATED FACTOR 1"/>
    <property type="match status" value="1"/>
</dbReference>
<dbReference type="Pfam" id="PF23788">
    <property type="entry name" value="EDRF1_N"/>
    <property type="match status" value="1"/>
</dbReference>
<feature type="compositionally biased region" description="Low complexity" evidence="1">
    <location>
        <begin position="354"/>
        <end position="367"/>
    </location>
</feature>